<name>A0A8J3NRX1_9ACTN</name>
<proteinExistence type="predicted"/>
<accession>A0A8J3NRX1</accession>
<gene>
    <name evidence="1" type="ORF">Cch02nite_38590</name>
</gene>
<evidence type="ECO:0000313" key="2">
    <source>
        <dbReference type="Proteomes" id="UP000619293"/>
    </source>
</evidence>
<dbReference type="Proteomes" id="UP000619293">
    <property type="component" value="Unassembled WGS sequence"/>
</dbReference>
<evidence type="ECO:0000313" key="1">
    <source>
        <dbReference type="EMBL" id="GIF90415.1"/>
    </source>
</evidence>
<keyword evidence="2" id="KW-1185">Reference proteome</keyword>
<sequence>MGGVQQGGEGGFAEAFRFAFAAAVDHDPVEHPAAPGTDQPTYGRFPESITKDAAQTLIRESQHFPSPPDLSQSRLLHRPSHRISRLGLIIETPCGIGRCAGSARVPLQPKRSHRPCQIICV</sequence>
<dbReference type="AlphaFoldDB" id="A0A8J3NRX1"/>
<organism evidence="1 2">
    <name type="scientific">Catellatospora chokoriensis</name>
    <dbReference type="NCBI Taxonomy" id="310353"/>
    <lineage>
        <taxon>Bacteria</taxon>
        <taxon>Bacillati</taxon>
        <taxon>Actinomycetota</taxon>
        <taxon>Actinomycetes</taxon>
        <taxon>Micromonosporales</taxon>
        <taxon>Micromonosporaceae</taxon>
        <taxon>Catellatospora</taxon>
    </lineage>
</organism>
<comment type="caution">
    <text evidence="1">The sequence shown here is derived from an EMBL/GenBank/DDBJ whole genome shotgun (WGS) entry which is preliminary data.</text>
</comment>
<reference evidence="1 2" key="1">
    <citation type="submission" date="2021-01" db="EMBL/GenBank/DDBJ databases">
        <title>Whole genome shotgun sequence of Catellatospora chokoriensis NBRC 107358.</title>
        <authorList>
            <person name="Komaki H."/>
            <person name="Tamura T."/>
        </authorList>
    </citation>
    <scope>NUCLEOTIDE SEQUENCE [LARGE SCALE GENOMIC DNA]</scope>
    <source>
        <strain evidence="1 2">NBRC 107358</strain>
    </source>
</reference>
<protein>
    <submittedName>
        <fullName evidence="1">Uncharacterized protein</fullName>
    </submittedName>
</protein>
<dbReference type="EMBL" id="BONG01000023">
    <property type="protein sequence ID" value="GIF90415.1"/>
    <property type="molecule type" value="Genomic_DNA"/>
</dbReference>